<dbReference type="PANTHER" id="PTHR31286:SF99">
    <property type="entry name" value="DUF4283 DOMAIN-CONTAINING PROTEIN"/>
    <property type="match status" value="1"/>
</dbReference>
<dbReference type="Proteomes" id="UP001159364">
    <property type="component" value="Linkage Group LG08"/>
</dbReference>
<feature type="compositionally biased region" description="Polar residues" evidence="1">
    <location>
        <begin position="298"/>
        <end position="308"/>
    </location>
</feature>
<feature type="region of interest" description="Disordered" evidence="1">
    <location>
        <begin position="267"/>
        <end position="346"/>
    </location>
</feature>
<evidence type="ECO:0000259" key="2">
    <source>
        <dbReference type="Pfam" id="PF14111"/>
    </source>
</evidence>
<dbReference type="EMBL" id="JAIWQS010000008">
    <property type="protein sequence ID" value="KAJ8899897.1"/>
    <property type="molecule type" value="Genomic_DNA"/>
</dbReference>
<protein>
    <recommendedName>
        <fullName evidence="2">DUF4283 domain-containing protein</fullName>
    </recommendedName>
</protein>
<dbReference type="InterPro" id="IPR040256">
    <property type="entry name" value="At4g02000-like"/>
</dbReference>
<organism evidence="3 4">
    <name type="scientific">Erythroxylum novogranatense</name>
    <dbReference type="NCBI Taxonomy" id="1862640"/>
    <lineage>
        <taxon>Eukaryota</taxon>
        <taxon>Viridiplantae</taxon>
        <taxon>Streptophyta</taxon>
        <taxon>Embryophyta</taxon>
        <taxon>Tracheophyta</taxon>
        <taxon>Spermatophyta</taxon>
        <taxon>Magnoliopsida</taxon>
        <taxon>eudicotyledons</taxon>
        <taxon>Gunneridae</taxon>
        <taxon>Pentapetalae</taxon>
        <taxon>rosids</taxon>
        <taxon>fabids</taxon>
        <taxon>Malpighiales</taxon>
        <taxon>Erythroxylaceae</taxon>
        <taxon>Erythroxylum</taxon>
    </lineage>
</organism>
<evidence type="ECO:0000313" key="3">
    <source>
        <dbReference type="EMBL" id="KAJ8899897.1"/>
    </source>
</evidence>
<proteinExistence type="predicted"/>
<reference evidence="3 4" key="1">
    <citation type="submission" date="2021-09" db="EMBL/GenBank/DDBJ databases">
        <title>Genomic insights and catalytic innovation underlie evolution of tropane alkaloids biosynthesis.</title>
        <authorList>
            <person name="Wang Y.-J."/>
            <person name="Tian T."/>
            <person name="Huang J.-P."/>
            <person name="Huang S.-X."/>
        </authorList>
    </citation>
    <scope>NUCLEOTIDE SEQUENCE [LARGE SCALE GENOMIC DNA]</scope>
    <source>
        <strain evidence="3">KIB-2018</strain>
        <tissue evidence="3">Leaf</tissue>
    </source>
</reference>
<feature type="region of interest" description="Disordered" evidence="1">
    <location>
        <begin position="407"/>
        <end position="452"/>
    </location>
</feature>
<dbReference type="Pfam" id="PF14111">
    <property type="entry name" value="DUF4283"/>
    <property type="match status" value="1"/>
</dbReference>
<evidence type="ECO:0000256" key="1">
    <source>
        <dbReference type="SAM" id="MobiDB-lite"/>
    </source>
</evidence>
<dbReference type="AlphaFoldDB" id="A0AAV8UF20"/>
<feature type="domain" description="DUF4283" evidence="2">
    <location>
        <begin position="84"/>
        <end position="167"/>
    </location>
</feature>
<feature type="compositionally biased region" description="Polar residues" evidence="1">
    <location>
        <begin position="417"/>
        <end position="432"/>
    </location>
</feature>
<dbReference type="InterPro" id="IPR025558">
    <property type="entry name" value="DUF4283"/>
</dbReference>
<sequence length="547" mass="58514">MASTDLEGQPSKKGRTRKRDDEPLPPKPTYNAAVAGSSSVVTPTPVQPWMEEEPVLVEEGDLTSEEGESGPCLWLSQTFKQCLDQQWEQTVIIKLMGRRIGYRTLCTLLQSLWQLRGLMKVVDLDHDFYLVKLKEEANYLRVLTNGPWMLFSQVLAVQRWFPTFRLSQAQVTHAVVWVRFPNLPIARYHPTILQALGNLVRSLVKVDAATTNAQRGRFARLAVELDLSAPLRTSLVLDGETIMVEYEGLPTVCSSCGFIGHESAACPHRPSTTDVASKKHKEAAIGSSRASPLGRNDAGTTPGPSSGEQPWIPSRGGRRGQRPARAAGTPSSSSSAIPGHVSRTVHQRVGQRGAAVHRGGSRFNILETIVSPTEDLSSPSLPSHPFIFFGSGRRVEQTSLVLNEPNETHAGPILTEGSPQFPVQAQSASSAEGPTGLLSVGPATGSGPHPGDPTLVQLQPSPTAQHLAIDLQSHIEMVCDQVLLIGQVPGGLGASPLNEGVEASGLAVGAGHEVPIPTPQLDEPMVQVQQAVNIPTVPEGAPRGASA</sequence>
<name>A0AAV8UF20_9ROSI</name>
<accession>A0AAV8UF20</accession>
<gene>
    <name evidence="3" type="ORF">K2173_019600</name>
</gene>
<dbReference type="PANTHER" id="PTHR31286">
    <property type="entry name" value="GLYCINE-RICH CELL WALL STRUCTURAL PROTEIN 1.8-LIKE"/>
    <property type="match status" value="1"/>
</dbReference>
<evidence type="ECO:0000313" key="4">
    <source>
        <dbReference type="Proteomes" id="UP001159364"/>
    </source>
</evidence>
<comment type="caution">
    <text evidence="3">The sequence shown here is derived from an EMBL/GenBank/DDBJ whole genome shotgun (WGS) entry which is preliminary data.</text>
</comment>
<keyword evidence="4" id="KW-1185">Reference proteome</keyword>
<feature type="region of interest" description="Disordered" evidence="1">
    <location>
        <begin position="1"/>
        <end position="45"/>
    </location>
</feature>